<proteinExistence type="predicted"/>
<keyword evidence="4" id="KW-1185">Reference proteome</keyword>
<sequence precursor="true">MTRRSISRPALLLRSTGLATGLAALALATACASQPRKEVTVSYLINQADYNGALALAQERAADAPDDQATQADLTRAQVAILLDRARRANFEGRYADSIELLEQAEALWPGQSEIALWRTKSVAQQAEYLREHARDAEATGDFESAYADFAEADRIDPDSPSARIGTERVLLRANHREGLGDAYYRKGVRALREYRAAEAVQNLDAALKYSDDPRHVDRRSEAASLLAEERMRIAEEFERQLLFRAARNEYRLAKLIVDDLPDADGGLERTTVEIQVLDFLDEADRALILDKFDLALVRVERAAAITTVQADAVEAKRKEVVEAKLRHLYQEARELESDYAVLPAIAAYDELLEEAEGFYDDAIARRDSLQQNVELAGRLYQLANEAESTEDQLDYLRRINLFWPTYRDVATRLKALGDN</sequence>
<protein>
    <recommendedName>
        <fullName evidence="5">Tetratricopeptide repeat protein</fullName>
    </recommendedName>
</protein>
<feature type="chain" id="PRO_5021866578" description="Tetratricopeptide repeat protein" evidence="2">
    <location>
        <begin position="20"/>
        <end position="420"/>
    </location>
</feature>
<dbReference type="RefSeq" id="WP_419195440.1">
    <property type="nucleotide sequence ID" value="NZ_CP036287.1"/>
</dbReference>
<name>A0A518BIU1_9BACT</name>
<evidence type="ECO:0000313" key="4">
    <source>
        <dbReference type="Proteomes" id="UP000316921"/>
    </source>
</evidence>
<feature type="signal peptide" evidence="2">
    <location>
        <begin position="1"/>
        <end position="19"/>
    </location>
</feature>
<evidence type="ECO:0008006" key="5">
    <source>
        <dbReference type="Google" id="ProtNLM"/>
    </source>
</evidence>
<feature type="coiled-coil region" evidence="1">
    <location>
        <begin position="319"/>
        <end position="373"/>
    </location>
</feature>
<organism evidence="3 4">
    <name type="scientific">Engelhardtia mirabilis</name>
    <dbReference type="NCBI Taxonomy" id="2528011"/>
    <lineage>
        <taxon>Bacteria</taxon>
        <taxon>Pseudomonadati</taxon>
        <taxon>Planctomycetota</taxon>
        <taxon>Planctomycetia</taxon>
        <taxon>Planctomycetia incertae sedis</taxon>
        <taxon>Engelhardtia</taxon>
    </lineage>
</organism>
<evidence type="ECO:0000256" key="1">
    <source>
        <dbReference type="SAM" id="Coils"/>
    </source>
</evidence>
<dbReference type="EMBL" id="CP036287">
    <property type="protein sequence ID" value="QDU66901.1"/>
    <property type="molecule type" value="Genomic_DNA"/>
</dbReference>
<keyword evidence="2" id="KW-0732">Signal</keyword>
<dbReference type="PROSITE" id="PS51257">
    <property type="entry name" value="PROKAR_LIPOPROTEIN"/>
    <property type="match status" value="1"/>
</dbReference>
<dbReference type="Gene3D" id="1.25.40.10">
    <property type="entry name" value="Tetratricopeptide repeat domain"/>
    <property type="match status" value="1"/>
</dbReference>
<keyword evidence="1" id="KW-0175">Coiled coil</keyword>
<evidence type="ECO:0000313" key="3">
    <source>
        <dbReference type="EMBL" id="QDU66901.1"/>
    </source>
</evidence>
<dbReference type="InterPro" id="IPR011990">
    <property type="entry name" value="TPR-like_helical_dom_sf"/>
</dbReference>
<dbReference type="KEGG" id="pbap:Pla133_19770"/>
<gene>
    <name evidence="3" type="ORF">Pla133_19770</name>
</gene>
<dbReference type="AlphaFoldDB" id="A0A518BIU1"/>
<accession>A0A518BIU1</accession>
<dbReference type="Proteomes" id="UP000316921">
    <property type="component" value="Chromosome"/>
</dbReference>
<reference evidence="3 4" key="1">
    <citation type="submission" date="2019-02" db="EMBL/GenBank/DDBJ databases">
        <title>Deep-cultivation of Planctomycetes and their phenomic and genomic characterization uncovers novel biology.</title>
        <authorList>
            <person name="Wiegand S."/>
            <person name="Jogler M."/>
            <person name="Boedeker C."/>
            <person name="Pinto D."/>
            <person name="Vollmers J."/>
            <person name="Rivas-Marin E."/>
            <person name="Kohn T."/>
            <person name="Peeters S.H."/>
            <person name="Heuer A."/>
            <person name="Rast P."/>
            <person name="Oberbeckmann S."/>
            <person name="Bunk B."/>
            <person name="Jeske O."/>
            <person name="Meyerdierks A."/>
            <person name="Storesund J.E."/>
            <person name="Kallscheuer N."/>
            <person name="Luecker S."/>
            <person name="Lage O.M."/>
            <person name="Pohl T."/>
            <person name="Merkel B.J."/>
            <person name="Hornburger P."/>
            <person name="Mueller R.-W."/>
            <person name="Bruemmer F."/>
            <person name="Labrenz M."/>
            <person name="Spormann A.M."/>
            <person name="Op den Camp H."/>
            <person name="Overmann J."/>
            <person name="Amann R."/>
            <person name="Jetten M.S.M."/>
            <person name="Mascher T."/>
            <person name="Medema M.H."/>
            <person name="Devos D.P."/>
            <person name="Kaster A.-K."/>
            <person name="Ovreas L."/>
            <person name="Rohde M."/>
            <person name="Galperin M.Y."/>
            <person name="Jogler C."/>
        </authorList>
    </citation>
    <scope>NUCLEOTIDE SEQUENCE [LARGE SCALE GENOMIC DNA]</scope>
    <source>
        <strain evidence="3 4">Pla133</strain>
    </source>
</reference>
<evidence type="ECO:0000256" key="2">
    <source>
        <dbReference type="SAM" id="SignalP"/>
    </source>
</evidence>
<dbReference type="SUPFAM" id="SSF48452">
    <property type="entry name" value="TPR-like"/>
    <property type="match status" value="1"/>
</dbReference>